<evidence type="ECO:0000256" key="5">
    <source>
        <dbReference type="SAM" id="MobiDB-lite"/>
    </source>
</evidence>
<comment type="caution">
    <text evidence="7">The sequence shown here is derived from an EMBL/GenBank/DDBJ whole genome shotgun (WGS) entry which is preliminary data.</text>
</comment>
<evidence type="ECO:0000256" key="6">
    <source>
        <dbReference type="SAM" id="Phobius"/>
    </source>
</evidence>
<dbReference type="Proteomes" id="UP000190776">
    <property type="component" value="Unassembled WGS sequence"/>
</dbReference>
<dbReference type="EMBL" id="MSZU01000075">
    <property type="protein sequence ID" value="OMP88342.1"/>
    <property type="molecule type" value="Genomic_DNA"/>
</dbReference>
<evidence type="ECO:0000256" key="4">
    <source>
        <dbReference type="ARBA" id="ARBA00023136"/>
    </source>
</evidence>
<feature type="transmembrane region" description="Helical" evidence="6">
    <location>
        <begin position="398"/>
        <end position="419"/>
    </location>
</feature>
<feature type="transmembrane region" description="Helical" evidence="6">
    <location>
        <begin position="359"/>
        <end position="378"/>
    </location>
</feature>
<evidence type="ECO:0000256" key="2">
    <source>
        <dbReference type="ARBA" id="ARBA00022692"/>
    </source>
</evidence>
<keyword evidence="3 6" id="KW-1133">Transmembrane helix</keyword>
<dbReference type="STRING" id="420778.A0A1S8BLC3"/>
<dbReference type="PANTHER" id="PTHR31794">
    <property type="entry name" value="AUXIN EFFLUX TRANSPORTER FAMILY PROTEIN (EUROFUNG)"/>
    <property type="match status" value="1"/>
</dbReference>
<accession>A0A1S8BLC3</accession>
<dbReference type="OrthoDB" id="191139at2759"/>
<reference evidence="7 8" key="1">
    <citation type="submission" date="2017-01" db="EMBL/GenBank/DDBJ databases">
        <title>Draft genome sequence of Diplodia seriata F98.1, a fungal species involved in grapevine trunk diseases.</title>
        <authorList>
            <person name="Robert-Siegwald G."/>
            <person name="Vallet J."/>
            <person name="Abou-Mansour E."/>
            <person name="Xu J."/>
            <person name="Rey P."/>
            <person name="Bertsch C."/>
            <person name="Rego C."/>
            <person name="Larignon P."/>
            <person name="Fontaine F."/>
            <person name="Lebrun M.-H."/>
        </authorList>
    </citation>
    <scope>NUCLEOTIDE SEQUENCE [LARGE SCALE GENOMIC DNA]</scope>
    <source>
        <strain evidence="7 8">F98.1</strain>
    </source>
</reference>
<dbReference type="GO" id="GO:0016020">
    <property type="term" value="C:membrane"/>
    <property type="evidence" value="ECO:0007669"/>
    <property type="project" value="UniProtKB-SubCell"/>
</dbReference>
<evidence type="ECO:0000313" key="8">
    <source>
        <dbReference type="Proteomes" id="UP000190776"/>
    </source>
</evidence>
<feature type="transmembrane region" description="Helical" evidence="6">
    <location>
        <begin position="431"/>
        <end position="454"/>
    </location>
</feature>
<sequence>MASGILTVFLAALQASIAVLLTIFYGAIAGNFNLISESSAKDISKTCVRLFLPALLIHNVGSQLSLDSGAKYIPILIFAIVYNTISMAFGLLCTRIFKFPAWVTPAIAFNNTTSLPLLLVQSLSSTGVLSALDGSDDVVDRAKSYFLVNAIVSNSLTFALGPRLLNGQEEDAPDNDKGDEDESSDVSDEENGVPVIEATEDVEGGRIKPTQQHPAAASSDHDDNDDENNNNDEQVTEETSLLPDPITRKGKKVGRKAYKRGARQFSKLPPWAQSALDFAYQFANAPVIGAALGCLIGLTPALHRLFFSAPDDGGYFKAWLTSSLKNVGDLFAALQVVVVGVKLCASLRKQKAGQESGDVPWLPFAIITFVRYVLWPLISIPLVWALATRTSVLDEDPILWFAMMLMPAGPPALKLTALADVNGSDEREKMSIAKFLTLSYVISPLICFSVVGSLKASEAAVGR</sequence>
<dbReference type="AlphaFoldDB" id="A0A1S8BLC3"/>
<dbReference type="PANTHER" id="PTHR31794:SF4">
    <property type="entry name" value="AUXIN EFFLUX TRANSPORTER FAMILY PROTEIN (EUROFUNG)"/>
    <property type="match status" value="1"/>
</dbReference>
<feature type="region of interest" description="Disordered" evidence="5">
    <location>
        <begin position="166"/>
        <end position="254"/>
    </location>
</feature>
<keyword evidence="4 6" id="KW-0472">Membrane</keyword>
<gene>
    <name evidence="7" type="ORF">BK809_0003099</name>
</gene>
<feature type="compositionally biased region" description="Acidic residues" evidence="5">
    <location>
        <begin position="222"/>
        <end position="236"/>
    </location>
</feature>
<feature type="compositionally biased region" description="Acidic residues" evidence="5">
    <location>
        <begin position="168"/>
        <end position="191"/>
    </location>
</feature>
<evidence type="ECO:0000256" key="3">
    <source>
        <dbReference type="ARBA" id="ARBA00022989"/>
    </source>
</evidence>
<feature type="transmembrane region" description="Helical" evidence="6">
    <location>
        <begin position="287"/>
        <end position="307"/>
    </location>
</feature>
<dbReference type="InterPro" id="IPR004776">
    <property type="entry name" value="Mem_transp_PIN-like"/>
</dbReference>
<dbReference type="GO" id="GO:0005783">
    <property type="term" value="C:endoplasmic reticulum"/>
    <property type="evidence" value="ECO:0007669"/>
    <property type="project" value="TreeGrafter"/>
</dbReference>
<feature type="transmembrane region" description="Helical" evidence="6">
    <location>
        <begin position="327"/>
        <end position="347"/>
    </location>
</feature>
<feature type="transmembrane region" description="Helical" evidence="6">
    <location>
        <begin position="6"/>
        <end position="35"/>
    </location>
</feature>
<feature type="transmembrane region" description="Helical" evidence="6">
    <location>
        <begin position="72"/>
        <end position="92"/>
    </location>
</feature>
<name>A0A1S8BLC3_9PEZI</name>
<comment type="subcellular location">
    <subcellularLocation>
        <location evidence="1">Membrane</location>
        <topology evidence="1">Multi-pass membrane protein</topology>
    </subcellularLocation>
</comment>
<organism evidence="7 8">
    <name type="scientific">Diplodia seriata</name>
    <dbReference type="NCBI Taxonomy" id="420778"/>
    <lineage>
        <taxon>Eukaryota</taxon>
        <taxon>Fungi</taxon>
        <taxon>Dikarya</taxon>
        <taxon>Ascomycota</taxon>
        <taxon>Pezizomycotina</taxon>
        <taxon>Dothideomycetes</taxon>
        <taxon>Dothideomycetes incertae sedis</taxon>
        <taxon>Botryosphaeriales</taxon>
        <taxon>Botryosphaeriaceae</taxon>
        <taxon>Diplodia</taxon>
    </lineage>
</organism>
<evidence type="ECO:0000313" key="7">
    <source>
        <dbReference type="EMBL" id="OMP88342.1"/>
    </source>
</evidence>
<protein>
    <submittedName>
        <fullName evidence="7">Putative transporter C5D6.04</fullName>
    </submittedName>
</protein>
<dbReference type="Pfam" id="PF03547">
    <property type="entry name" value="Mem_trans"/>
    <property type="match status" value="1"/>
</dbReference>
<keyword evidence="2 6" id="KW-0812">Transmembrane</keyword>
<dbReference type="GO" id="GO:0055085">
    <property type="term" value="P:transmembrane transport"/>
    <property type="evidence" value="ECO:0007669"/>
    <property type="project" value="InterPro"/>
</dbReference>
<evidence type="ECO:0000256" key="1">
    <source>
        <dbReference type="ARBA" id="ARBA00004141"/>
    </source>
</evidence>
<proteinExistence type="predicted"/>